<organism evidence="1 2">
    <name type="scientific">Crotalaria pallida</name>
    <name type="common">Smooth rattlebox</name>
    <name type="synonym">Crotalaria striata</name>
    <dbReference type="NCBI Taxonomy" id="3830"/>
    <lineage>
        <taxon>Eukaryota</taxon>
        <taxon>Viridiplantae</taxon>
        <taxon>Streptophyta</taxon>
        <taxon>Embryophyta</taxon>
        <taxon>Tracheophyta</taxon>
        <taxon>Spermatophyta</taxon>
        <taxon>Magnoliopsida</taxon>
        <taxon>eudicotyledons</taxon>
        <taxon>Gunneridae</taxon>
        <taxon>Pentapetalae</taxon>
        <taxon>rosids</taxon>
        <taxon>fabids</taxon>
        <taxon>Fabales</taxon>
        <taxon>Fabaceae</taxon>
        <taxon>Papilionoideae</taxon>
        <taxon>50 kb inversion clade</taxon>
        <taxon>genistoids sensu lato</taxon>
        <taxon>core genistoids</taxon>
        <taxon>Crotalarieae</taxon>
        <taxon>Crotalaria</taxon>
    </lineage>
</organism>
<sequence>MLLHMPLLLKSNKNLTNSGASFSCRQLYLPCAKLNSLLFVLLLHLEEGRHQHLRLVVNTLLHGPALVLQGTPMFTDAL</sequence>
<name>A0AAN9I0V6_CROPI</name>
<dbReference type="Proteomes" id="UP001372338">
    <property type="component" value="Unassembled WGS sequence"/>
</dbReference>
<dbReference type="EMBL" id="JAYWIO010000005">
    <property type="protein sequence ID" value="KAK7261577.1"/>
    <property type="molecule type" value="Genomic_DNA"/>
</dbReference>
<dbReference type="AlphaFoldDB" id="A0AAN9I0V6"/>
<evidence type="ECO:0000313" key="1">
    <source>
        <dbReference type="EMBL" id="KAK7261577.1"/>
    </source>
</evidence>
<comment type="caution">
    <text evidence="1">The sequence shown here is derived from an EMBL/GenBank/DDBJ whole genome shotgun (WGS) entry which is preliminary data.</text>
</comment>
<protein>
    <submittedName>
        <fullName evidence="1">Uncharacterized protein</fullName>
    </submittedName>
</protein>
<evidence type="ECO:0000313" key="2">
    <source>
        <dbReference type="Proteomes" id="UP001372338"/>
    </source>
</evidence>
<accession>A0AAN9I0V6</accession>
<gene>
    <name evidence="1" type="ORF">RIF29_27891</name>
</gene>
<reference evidence="1 2" key="1">
    <citation type="submission" date="2024-01" db="EMBL/GenBank/DDBJ databases">
        <title>The genomes of 5 underutilized Papilionoideae crops provide insights into root nodulation and disease resistanc.</title>
        <authorList>
            <person name="Yuan L."/>
        </authorList>
    </citation>
    <scope>NUCLEOTIDE SEQUENCE [LARGE SCALE GENOMIC DNA]</scope>
    <source>
        <strain evidence="1">ZHUSHIDOU_FW_LH</strain>
        <tissue evidence="1">Leaf</tissue>
    </source>
</reference>
<proteinExistence type="predicted"/>
<keyword evidence="2" id="KW-1185">Reference proteome</keyword>